<dbReference type="InterPro" id="IPR016181">
    <property type="entry name" value="Acyl_CoA_acyltransferase"/>
</dbReference>
<evidence type="ECO:0000256" key="1">
    <source>
        <dbReference type="ARBA" id="ARBA00022679"/>
    </source>
</evidence>
<evidence type="ECO:0000256" key="2">
    <source>
        <dbReference type="ARBA" id="ARBA00023315"/>
    </source>
</evidence>
<dbReference type="Pfam" id="PF13302">
    <property type="entry name" value="Acetyltransf_3"/>
    <property type="match status" value="2"/>
</dbReference>
<evidence type="ECO:0000256" key="3">
    <source>
        <dbReference type="ARBA" id="ARBA00038502"/>
    </source>
</evidence>
<keyword evidence="1 5" id="KW-0808">Transferase</keyword>
<dbReference type="EMBL" id="JBHSWH010000001">
    <property type="protein sequence ID" value="MFC6707837.1"/>
    <property type="molecule type" value="Genomic_DNA"/>
</dbReference>
<organism evidence="5 6">
    <name type="scientific">Flexivirga alba</name>
    <dbReference type="NCBI Taxonomy" id="702742"/>
    <lineage>
        <taxon>Bacteria</taxon>
        <taxon>Bacillati</taxon>
        <taxon>Actinomycetota</taxon>
        <taxon>Actinomycetes</taxon>
        <taxon>Micrococcales</taxon>
        <taxon>Dermacoccaceae</taxon>
        <taxon>Flexivirga</taxon>
    </lineage>
</organism>
<dbReference type="PROSITE" id="PS51186">
    <property type="entry name" value="GNAT"/>
    <property type="match status" value="2"/>
</dbReference>
<reference evidence="6" key="1">
    <citation type="journal article" date="2019" name="Int. J. Syst. Evol. Microbiol.">
        <title>The Global Catalogue of Microorganisms (GCM) 10K type strain sequencing project: providing services to taxonomists for standard genome sequencing and annotation.</title>
        <authorList>
            <consortium name="The Broad Institute Genomics Platform"/>
            <consortium name="The Broad Institute Genome Sequencing Center for Infectious Disease"/>
            <person name="Wu L."/>
            <person name="Ma J."/>
        </authorList>
    </citation>
    <scope>NUCLEOTIDE SEQUENCE [LARGE SCALE GENOMIC DNA]</scope>
    <source>
        <strain evidence="6">CCUG 58127</strain>
    </source>
</reference>
<dbReference type="InterPro" id="IPR000182">
    <property type="entry name" value="GNAT_dom"/>
</dbReference>
<dbReference type="InterPro" id="IPR051531">
    <property type="entry name" value="N-acetyltransferase"/>
</dbReference>
<evidence type="ECO:0000259" key="4">
    <source>
        <dbReference type="PROSITE" id="PS51186"/>
    </source>
</evidence>
<feature type="domain" description="N-acetyltransferase" evidence="4">
    <location>
        <begin position="212"/>
        <end position="383"/>
    </location>
</feature>
<comment type="caution">
    <text evidence="5">The sequence shown here is derived from an EMBL/GenBank/DDBJ whole genome shotgun (WGS) entry which is preliminary data.</text>
</comment>
<proteinExistence type="inferred from homology"/>
<dbReference type="Gene3D" id="3.40.630.30">
    <property type="match status" value="2"/>
</dbReference>
<evidence type="ECO:0000313" key="6">
    <source>
        <dbReference type="Proteomes" id="UP001596298"/>
    </source>
</evidence>
<keyword evidence="6" id="KW-1185">Reference proteome</keyword>
<dbReference type="Proteomes" id="UP001596298">
    <property type="component" value="Unassembled WGS sequence"/>
</dbReference>
<sequence>MVSGPDEVTPGALQPTVLQGHGIRLRPWRDDDVVQEPDEASRLIVTDMQPGPADYAEWLLQRRERMARGQCVFWCIADETTDEPLGYIQIRHLDIDFTRGNGELGYWLYPQARGRGIMYDAVELVRRHAFTARASGGLGLHRLQAGTDIANFASARVLRRAGFRMWGIERSVLAHDDREPSDALNWELLAADDVDAQRVSPNVIPTIELDGIRLRPWRDDDAAHLPDEADELAKRYLPLAAQVTKTSFAGWVGRQRRFVDEGHVVPWCIADASTDAPLGSVVVFNIGDRTATSGEVGYWLLPAARGRGLVAVALKTVVAHAFSPVDAGGLGLTRLYAETDLDNHASRSLLRGAGFRQWGQDRQAYTAADGRITDGAYFELLVTE</sequence>
<name>A0ABW2ALZ1_9MICO</name>
<evidence type="ECO:0000313" key="5">
    <source>
        <dbReference type="EMBL" id="MFC6707837.1"/>
    </source>
</evidence>
<dbReference type="PANTHER" id="PTHR43792">
    <property type="entry name" value="GNAT FAMILY, PUTATIVE (AFU_ORTHOLOGUE AFUA_3G00765)-RELATED-RELATED"/>
    <property type="match status" value="1"/>
</dbReference>
<keyword evidence="2 5" id="KW-0012">Acyltransferase</keyword>
<dbReference type="SUPFAM" id="SSF55729">
    <property type="entry name" value="Acyl-CoA N-acyltransferases (Nat)"/>
    <property type="match status" value="2"/>
</dbReference>
<dbReference type="GO" id="GO:0016746">
    <property type="term" value="F:acyltransferase activity"/>
    <property type="evidence" value="ECO:0007669"/>
    <property type="project" value="UniProtKB-KW"/>
</dbReference>
<dbReference type="PANTHER" id="PTHR43792:SF8">
    <property type="entry name" value="[RIBOSOMAL PROTEIN US5]-ALANINE N-ACETYLTRANSFERASE"/>
    <property type="match status" value="1"/>
</dbReference>
<dbReference type="EC" id="2.3.-.-" evidence="5"/>
<protein>
    <submittedName>
        <fullName evidence="5">GNAT family N-acetyltransferase</fullName>
        <ecNumber evidence="5">2.3.-.-</ecNumber>
    </submittedName>
</protein>
<feature type="domain" description="N-acetyltransferase" evidence="4">
    <location>
        <begin position="23"/>
        <end position="191"/>
    </location>
</feature>
<dbReference type="RefSeq" id="WP_382404498.1">
    <property type="nucleotide sequence ID" value="NZ_JBHSWH010000001.1"/>
</dbReference>
<comment type="similarity">
    <text evidence="3">Belongs to the acetyltransferase family. RimJ subfamily.</text>
</comment>
<gene>
    <name evidence="5" type="ORF">ACFQDH_22020</name>
</gene>
<accession>A0ABW2ALZ1</accession>